<dbReference type="Proteomes" id="UP000198953">
    <property type="component" value="Unassembled WGS sequence"/>
</dbReference>
<name>A0A1H8CCC4_9ACTN</name>
<dbReference type="RefSeq" id="WP_091104237.1">
    <property type="nucleotide sequence ID" value="NZ_FOBF01000019.1"/>
</dbReference>
<dbReference type="Gene3D" id="3.90.930.60">
    <property type="match status" value="1"/>
</dbReference>
<dbReference type="AlphaFoldDB" id="A0A1H8CCC4"/>
<accession>A0A1H8CCC4</accession>
<feature type="domain" description="YcaO" evidence="1">
    <location>
        <begin position="338"/>
        <end position="598"/>
    </location>
</feature>
<dbReference type="EMBL" id="FOBF01000019">
    <property type="protein sequence ID" value="SEM92084.1"/>
    <property type="molecule type" value="Genomic_DNA"/>
</dbReference>
<sequence>MSAGESALLLRPDVCYGPSSDGLYLLTHRGSVAFRGPSAHRLLVRLAPYLDGRFTLAELTAELAPERRQAVERLVEALASRDVIRRVPRGEPVRSSPAVTMAGDERLVEAAAAMARRAGFRRIHVVPAARIESRESLLDSGPDFVLHVTDRPEHAMIADRVCAGIGVRVSQLVITGGQAWIGPVGRIGDGAPSWTDGWLRHLARHPAPDGGHASSRGAALKIAMGQWIHRVLRSADGALGDEEAAHLTRFDFATLRSEPQRVLPHPFTRADGGPGVLPEGPAVDSEQFARLVPRYMDPWTGLFGKPQERDHNQVPLRICEIEVSDPLRLLPRRPVAVGHGADFRTARLRAALKAFALYGALTIDPRRLLDAGGRPLSGVDDPWKGLAAVRSGETTAYVPGSRLDDGEPRLVPARQVFAVLGGDGPDSPGTAAGFTWREAVGSALLGRCLQVTLEDLASRPAPGLLDPAALPLDEHGARWRSALAAAGRAVTVHDITGPLDVPAAMCEEDGVITGRACGPAIESAVRDALEQALFHHQTRTRGQSPDAAALPSGREAPVADLIAALSRRGLIPVAVPLTHDQEARKVMPYVVHVVLAHD</sequence>
<dbReference type="InterPro" id="IPR003776">
    <property type="entry name" value="YcaO-like_dom"/>
</dbReference>
<organism evidence="2 3">
    <name type="scientific">Nonomuraea pusilla</name>
    <dbReference type="NCBI Taxonomy" id="46177"/>
    <lineage>
        <taxon>Bacteria</taxon>
        <taxon>Bacillati</taxon>
        <taxon>Actinomycetota</taxon>
        <taxon>Actinomycetes</taxon>
        <taxon>Streptosporangiales</taxon>
        <taxon>Streptosporangiaceae</taxon>
        <taxon>Nonomuraea</taxon>
    </lineage>
</organism>
<proteinExistence type="predicted"/>
<dbReference type="OrthoDB" id="4219774at2"/>
<evidence type="ECO:0000259" key="1">
    <source>
        <dbReference type="PROSITE" id="PS51664"/>
    </source>
</evidence>
<gene>
    <name evidence="2" type="ORF">SAMN05660976_06330</name>
</gene>
<protein>
    <submittedName>
        <fullName evidence="2">YcaO-like family protein</fullName>
    </submittedName>
</protein>
<reference evidence="2 3" key="1">
    <citation type="submission" date="2016-10" db="EMBL/GenBank/DDBJ databases">
        <authorList>
            <person name="de Groot N.N."/>
        </authorList>
    </citation>
    <scope>NUCLEOTIDE SEQUENCE [LARGE SCALE GENOMIC DNA]</scope>
    <source>
        <strain evidence="2 3">DSM 43357</strain>
    </source>
</reference>
<dbReference type="STRING" id="46177.SAMN05660976_06330"/>
<evidence type="ECO:0000313" key="2">
    <source>
        <dbReference type="EMBL" id="SEM92084.1"/>
    </source>
</evidence>
<dbReference type="PROSITE" id="PS51664">
    <property type="entry name" value="YCAO"/>
    <property type="match status" value="1"/>
</dbReference>
<dbReference type="Pfam" id="PF02624">
    <property type="entry name" value="YcaO"/>
    <property type="match status" value="1"/>
</dbReference>
<keyword evidence="3" id="KW-1185">Reference proteome</keyword>
<evidence type="ECO:0000313" key="3">
    <source>
        <dbReference type="Proteomes" id="UP000198953"/>
    </source>
</evidence>